<proteinExistence type="predicted"/>
<gene>
    <name evidence="1" type="ORF">D0Y65_050709</name>
</gene>
<protein>
    <submittedName>
        <fullName evidence="1">Mitochondrial fission protein ELM1 isoform A</fullName>
    </submittedName>
</protein>
<dbReference type="GO" id="GO:0000266">
    <property type="term" value="P:mitochondrial fission"/>
    <property type="evidence" value="ECO:0007669"/>
    <property type="project" value="TreeGrafter"/>
</dbReference>
<dbReference type="PANTHER" id="PTHR33986">
    <property type="entry name" value="OS02G0535700 PROTEIN"/>
    <property type="match status" value="1"/>
</dbReference>
<accession>A0A445FD39</accession>
<dbReference type="PANTHER" id="PTHR33986:SF2">
    <property type="entry name" value="MITOCHONDRIAL FISSION PROTEIN ELM1"/>
    <property type="match status" value="1"/>
</dbReference>
<reference evidence="1 2" key="1">
    <citation type="submission" date="2018-09" db="EMBL/GenBank/DDBJ databases">
        <title>A high-quality reference genome of wild soybean provides a powerful tool to mine soybean genomes.</title>
        <authorList>
            <person name="Xie M."/>
            <person name="Chung C.Y.L."/>
            <person name="Li M.-W."/>
            <person name="Wong F.-L."/>
            <person name="Chan T.-F."/>
            <person name="Lam H.-M."/>
        </authorList>
    </citation>
    <scope>NUCLEOTIDE SEQUENCE [LARGE SCALE GENOMIC DNA]</scope>
    <source>
        <strain evidence="2">cv. W05</strain>
        <tissue evidence="1">Hypocotyl of etiolated seedlings</tissue>
    </source>
</reference>
<dbReference type="InterPro" id="IPR009367">
    <property type="entry name" value="Elm1-like"/>
</dbReference>
<sequence length="246" mass="27745">MKVTCIGLLAVLEADVKEIVSFAHETYEKEGPLLVVACGRDTISTASSTKRLASENVFVVQHKLFNTCELHGFTKSFWETKNKSYFYCFKKFVVILKILENPGSRILGLPLPSCLTSVLCRRLYQPFYLFSISMFNSDAILPRKGPITRTMSKRLQEDWARAAEEGPRVLMNLRTHLLLEVTSPLSLSSPFRCHSSSKKQRNPLMKKILGLQAPMELASWNPLMKKILGLQAPMELASCGIKSIFI</sequence>
<dbReference type="Pfam" id="PF06258">
    <property type="entry name" value="Mito_fiss_Elm1"/>
    <property type="match status" value="1"/>
</dbReference>
<dbReference type="GO" id="GO:0005741">
    <property type="term" value="C:mitochondrial outer membrane"/>
    <property type="evidence" value="ECO:0007669"/>
    <property type="project" value="TreeGrafter"/>
</dbReference>
<name>A0A445FD39_GLYSO</name>
<dbReference type="Proteomes" id="UP000289340">
    <property type="component" value="Chromosome 19"/>
</dbReference>
<dbReference type="EMBL" id="QZWG01000019">
    <property type="protein sequence ID" value="RZB46775.1"/>
    <property type="molecule type" value="Genomic_DNA"/>
</dbReference>
<comment type="caution">
    <text evidence="1">The sequence shown here is derived from an EMBL/GenBank/DDBJ whole genome shotgun (WGS) entry which is preliminary data.</text>
</comment>
<evidence type="ECO:0000313" key="2">
    <source>
        <dbReference type="Proteomes" id="UP000289340"/>
    </source>
</evidence>
<dbReference type="AlphaFoldDB" id="A0A445FD39"/>
<keyword evidence="2" id="KW-1185">Reference proteome</keyword>
<evidence type="ECO:0000313" key="1">
    <source>
        <dbReference type="EMBL" id="RZB46775.1"/>
    </source>
</evidence>
<organism evidence="1 2">
    <name type="scientific">Glycine soja</name>
    <name type="common">Wild soybean</name>
    <dbReference type="NCBI Taxonomy" id="3848"/>
    <lineage>
        <taxon>Eukaryota</taxon>
        <taxon>Viridiplantae</taxon>
        <taxon>Streptophyta</taxon>
        <taxon>Embryophyta</taxon>
        <taxon>Tracheophyta</taxon>
        <taxon>Spermatophyta</taxon>
        <taxon>Magnoliopsida</taxon>
        <taxon>eudicotyledons</taxon>
        <taxon>Gunneridae</taxon>
        <taxon>Pentapetalae</taxon>
        <taxon>rosids</taxon>
        <taxon>fabids</taxon>
        <taxon>Fabales</taxon>
        <taxon>Fabaceae</taxon>
        <taxon>Papilionoideae</taxon>
        <taxon>50 kb inversion clade</taxon>
        <taxon>NPAAA clade</taxon>
        <taxon>indigoferoid/millettioid clade</taxon>
        <taxon>Phaseoleae</taxon>
        <taxon>Glycine</taxon>
        <taxon>Glycine subgen. Soja</taxon>
    </lineage>
</organism>